<dbReference type="InterPro" id="IPR012480">
    <property type="entry name" value="Hepar_II_III_C"/>
</dbReference>
<dbReference type="InterPro" id="IPR000421">
    <property type="entry name" value="FA58C"/>
</dbReference>
<evidence type="ECO:0000256" key="1">
    <source>
        <dbReference type="ARBA" id="ARBA00004196"/>
    </source>
</evidence>
<dbReference type="Gene3D" id="2.60.120.260">
    <property type="entry name" value="Galactose-binding domain-like"/>
    <property type="match status" value="1"/>
</dbReference>
<evidence type="ECO:0000259" key="5">
    <source>
        <dbReference type="PROSITE" id="PS50022"/>
    </source>
</evidence>
<dbReference type="Gene3D" id="2.60.120.430">
    <property type="entry name" value="Galactose-binding lectin"/>
    <property type="match status" value="1"/>
</dbReference>
<dbReference type="InterPro" id="IPR036582">
    <property type="entry name" value="Mao_N_sf"/>
</dbReference>
<dbReference type="Gene3D" id="3.30.457.10">
    <property type="entry name" value="Copper amine oxidase-like, N-terminal domain"/>
    <property type="match status" value="1"/>
</dbReference>
<feature type="signal peptide" evidence="4">
    <location>
        <begin position="1"/>
        <end position="26"/>
    </location>
</feature>
<evidence type="ECO:0000256" key="2">
    <source>
        <dbReference type="ARBA" id="ARBA00023295"/>
    </source>
</evidence>
<name>A0A9D1NHC2_9FIRM</name>
<dbReference type="EMBL" id="DVOF01000099">
    <property type="protein sequence ID" value="HIV02596.1"/>
    <property type="molecule type" value="Genomic_DNA"/>
</dbReference>
<dbReference type="Gene3D" id="1.50.10.100">
    <property type="entry name" value="Chondroitin AC/alginate lyase"/>
    <property type="match status" value="1"/>
</dbReference>
<dbReference type="GO" id="GO:0016798">
    <property type="term" value="F:hydrolase activity, acting on glycosyl bonds"/>
    <property type="evidence" value="ECO:0007669"/>
    <property type="project" value="UniProtKB-KW"/>
</dbReference>
<comment type="subcellular location">
    <subcellularLocation>
        <location evidence="1">Cell envelope</location>
    </subcellularLocation>
</comment>
<feature type="domain" description="F5/8 type C" evidence="5">
    <location>
        <begin position="1250"/>
        <end position="1374"/>
    </location>
</feature>
<feature type="region of interest" description="Disordered" evidence="3">
    <location>
        <begin position="1269"/>
        <end position="1294"/>
    </location>
</feature>
<dbReference type="InterPro" id="IPR008979">
    <property type="entry name" value="Galactose-bd-like_sf"/>
</dbReference>
<dbReference type="Pfam" id="PF07833">
    <property type="entry name" value="Cu_amine_oxidN1"/>
    <property type="match status" value="1"/>
</dbReference>
<keyword evidence="2" id="KW-0378">Hydrolase</keyword>
<feature type="compositionally biased region" description="Polar residues" evidence="3">
    <location>
        <begin position="1280"/>
        <end position="1290"/>
    </location>
</feature>
<evidence type="ECO:0000256" key="4">
    <source>
        <dbReference type="SAM" id="SignalP"/>
    </source>
</evidence>
<gene>
    <name evidence="6" type="ORF">IAC74_03410</name>
</gene>
<dbReference type="SUPFAM" id="SSF49899">
    <property type="entry name" value="Concanavalin A-like lectins/glucanases"/>
    <property type="match status" value="1"/>
</dbReference>
<dbReference type="GO" id="GO:0016829">
    <property type="term" value="F:lyase activity"/>
    <property type="evidence" value="ECO:0007669"/>
    <property type="project" value="InterPro"/>
</dbReference>
<proteinExistence type="predicted"/>
<dbReference type="InterPro" id="IPR012854">
    <property type="entry name" value="Cu_amine_oxidase-like_N"/>
</dbReference>
<sequence length="1395" mass="155102">MKINRLICMIIAFALLLGSVNIAVFAAGAGTNELVVLDCSKALSIKLEGLDVNDEIVNSSNYSAVWDPQKNLVLTGVRGDLSDYSELRFAIYNDSAEAAVIMLAMMTDNSETDGIDYYGKELTLNPGVWNTFTIQYSDLKKNRGPSFTNISNITFYSQGWNNYYASGTKFYLDTITLSGEPTTVGGKTFTTDMNDVGDKIFLNMDFENGIRGVTVEQKEHKIEVREESNGNHYLAFEALETGSDMLVDLKITEPTRFMVVQFDIAALDGKPLQAALQYKDKEYTLSSILRFSDGKLVASATEKELTTYDAQNGTWTNVALAMDFATNRMDMYIDGEKVGTNELFGMSSMDAIALLRIYGNNQNEPGMNLKIDNYKVYEGKEPRELSAEEVQSYLKVTTNNDAGIKALGDNVVALSVGGNGIYYGGEKHPIDAPAFVENDRTLVPVRAVSEAFGLTVDWEDETGTVTINNSAKIIIGSDQMILPDGSSYTLDVPAQTYNDRTFLPLRALCEQVLGKTVTWNDRGLIVIGEAPYEGSAGDIFAAYNYLLYDRPTQEQITALFTSENANQHPRVIIDRDDYNRIRQNYATSEIAKEWGDLIIAQAQKYMSQEMPTYQLDSSDALLSVSRDVLSKAQYIGMAYILTQDKQYSEHLYKILETVGRFPDWSYSHFLDTGEMATAVAIGYDWCYDAYAEEQRQVIEEALYTHGVLVGHQTYYGELDQYGAASWVGGNTTNWSVVCNGGITVASIALFDKYPEMCAENIMIGVRDVEAMFGEFYPSGAWKEGSSYWSYTIGYTAYMLDSLRACFNTDFNLSKAAGLDQTAFYALAVNGPVSINNYHDANEGKLDSPMLIWLSQQYNMPEITNIRLYQIESNGYLPKPYDLIWYDPAITGTDFTLDKDMYLADTELISLRGSWTDDSCTWISAHGGKAVENHSHLDNGTFVLDMLGERWACDLGSDSYTLNGYFSSTAKHQYYRLRPEGHNVYVINPNSGDGQSTSAFSEVEKMESKEKGSYAIINLSQSYADNASSARRGYMLTDDRRSAVVRDEISLTKPSNELYWFMHTRAEIQVVDNKTVLLSRNGKMVQMMIDTNLPDYTVEVMDAKPLPTSPNPDGQNSNAGIKKVAIHALGAAGDCYIQVKFVPYGDAAADEAFENVRLDDWNIEDGALEELPELDMMYVDGQRLEGFMPTKTGYSMTARYDTTVVPKITADAPADCAVEIDQAVTPDEPTTVTVYRTDNPTLRRVYTFVVSLLPKLEDVGTYKRIQVINTTASDEPEDNHPASNVSDNNTDAESRWSASGEGAWVELDFGEVLPVDAVGVSVWQGSARTYQFDIAVSEDGVNYETVLEGAQTANQEGVIEVFDLPATVRARYIRYIGYGNSVNKWNSITEFAALQK</sequence>
<dbReference type="SUPFAM" id="SSF55383">
    <property type="entry name" value="Copper amine oxidase, domain N"/>
    <property type="match status" value="1"/>
</dbReference>
<accession>A0A9D1NHC2</accession>
<dbReference type="SUPFAM" id="SSF48230">
    <property type="entry name" value="Chondroitin AC/alginate lyase"/>
    <property type="match status" value="1"/>
</dbReference>
<dbReference type="Pfam" id="PF13385">
    <property type="entry name" value="Laminin_G_3"/>
    <property type="match status" value="1"/>
</dbReference>
<dbReference type="InterPro" id="IPR013320">
    <property type="entry name" value="ConA-like_dom_sf"/>
</dbReference>
<dbReference type="Gene3D" id="2.70.98.70">
    <property type="match status" value="1"/>
</dbReference>
<dbReference type="PROSITE" id="PS50022">
    <property type="entry name" value="FA58C_3"/>
    <property type="match status" value="1"/>
</dbReference>
<evidence type="ECO:0000313" key="6">
    <source>
        <dbReference type="EMBL" id="HIV02596.1"/>
    </source>
</evidence>
<dbReference type="Pfam" id="PF00754">
    <property type="entry name" value="F5_F8_type_C"/>
    <property type="match status" value="1"/>
</dbReference>
<dbReference type="Gene3D" id="2.60.120.200">
    <property type="match status" value="1"/>
</dbReference>
<reference evidence="6" key="2">
    <citation type="journal article" date="2021" name="PeerJ">
        <title>Extensive microbial diversity within the chicken gut microbiome revealed by metagenomics and culture.</title>
        <authorList>
            <person name="Gilroy R."/>
            <person name="Ravi A."/>
            <person name="Getino M."/>
            <person name="Pursley I."/>
            <person name="Horton D.L."/>
            <person name="Alikhan N.F."/>
            <person name="Baker D."/>
            <person name="Gharbi K."/>
            <person name="Hall N."/>
            <person name="Watson M."/>
            <person name="Adriaenssens E.M."/>
            <person name="Foster-Nyarko E."/>
            <person name="Jarju S."/>
            <person name="Secka A."/>
            <person name="Antonio M."/>
            <person name="Oren A."/>
            <person name="Chaudhuri R.R."/>
            <person name="La Ragione R."/>
            <person name="Hildebrand F."/>
            <person name="Pallen M.J."/>
        </authorList>
    </citation>
    <scope>NUCLEOTIDE SEQUENCE</scope>
    <source>
        <strain evidence="6">4920</strain>
    </source>
</reference>
<dbReference type="PANTHER" id="PTHR38045:SF1">
    <property type="entry name" value="HEPARINASE II_III-LIKE PROTEIN"/>
    <property type="match status" value="1"/>
</dbReference>
<evidence type="ECO:0000256" key="3">
    <source>
        <dbReference type="SAM" id="MobiDB-lite"/>
    </source>
</evidence>
<dbReference type="Pfam" id="PF07940">
    <property type="entry name" value="Hepar_II_III_C"/>
    <property type="match status" value="1"/>
</dbReference>
<reference evidence="6" key="1">
    <citation type="submission" date="2020-10" db="EMBL/GenBank/DDBJ databases">
        <authorList>
            <person name="Gilroy R."/>
        </authorList>
    </citation>
    <scope>NUCLEOTIDE SEQUENCE</scope>
    <source>
        <strain evidence="6">4920</strain>
    </source>
</reference>
<dbReference type="SUPFAM" id="SSF49785">
    <property type="entry name" value="Galactose-binding domain-like"/>
    <property type="match status" value="1"/>
</dbReference>
<dbReference type="PANTHER" id="PTHR38045">
    <property type="entry name" value="CHROMOSOME 1, WHOLE GENOME SHOTGUN SEQUENCE"/>
    <property type="match status" value="1"/>
</dbReference>
<dbReference type="InterPro" id="IPR008929">
    <property type="entry name" value="Chondroitin_lyas"/>
</dbReference>
<evidence type="ECO:0000313" key="7">
    <source>
        <dbReference type="Proteomes" id="UP000886743"/>
    </source>
</evidence>
<feature type="chain" id="PRO_5038843737" evidence="4">
    <location>
        <begin position="27"/>
        <end position="1395"/>
    </location>
</feature>
<protein>
    <submittedName>
        <fullName evidence="6">Discoidin domain-containing protein</fullName>
    </submittedName>
</protein>
<dbReference type="Proteomes" id="UP000886743">
    <property type="component" value="Unassembled WGS sequence"/>
</dbReference>
<keyword evidence="4" id="KW-0732">Signal</keyword>
<organism evidence="6 7">
    <name type="scientific">Candidatus Aphodoplasma excrementigallinarum</name>
    <dbReference type="NCBI Taxonomy" id="2840673"/>
    <lineage>
        <taxon>Bacteria</taxon>
        <taxon>Bacillati</taxon>
        <taxon>Bacillota</taxon>
        <taxon>Clostridia</taxon>
        <taxon>Eubacteriales</taxon>
        <taxon>Candidatus Aphodoplasma</taxon>
    </lineage>
</organism>
<comment type="caution">
    <text evidence="6">The sequence shown here is derived from an EMBL/GenBank/DDBJ whole genome shotgun (WGS) entry which is preliminary data.</text>
</comment>
<keyword evidence="2" id="KW-0326">Glycosidase</keyword>
<dbReference type="GO" id="GO:0030313">
    <property type="term" value="C:cell envelope"/>
    <property type="evidence" value="ECO:0007669"/>
    <property type="project" value="UniProtKB-SubCell"/>
</dbReference>